<dbReference type="GO" id="GO:0001401">
    <property type="term" value="C:SAM complex"/>
    <property type="evidence" value="ECO:0007669"/>
    <property type="project" value="TreeGrafter"/>
</dbReference>
<keyword evidence="2" id="KW-1133">Transmembrane helix</keyword>
<feature type="transmembrane region" description="Helical" evidence="2">
    <location>
        <begin position="39"/>
        <end position="58"/>
    </location>
</feature>
<feature type="compositionally biased region" description="Polar residues" evidence="1">
    <location>
        <begin position="89"/>
        <end position="103"/>
    </location>
</feature>
<dbReference type="InterPro" id="IPR012336">
    <property type="entry name" value="Thioredoxin-like_fold"/>
</dbReference>
<comment type="caution">
    <text evidence="5">The sequence shown here is derived from an EMBL/GenBank/DDBJ whole genome shotgun (WGS) entry which is preliminary data.</text>
</comment>
<feature type="domain" description="Thioredoxin-like fold" evidence="4">
    <location>
        <begin position="176"/>
        <end position="275"/>
    </location>
</feature>
<reference evidence="5 6" key="1">
    <citation type="submission" date="2017-12" db="EMBL/GenBank/DDBJ databases">
        <title>Comparative genomics of Botrytis spp.</title>
        <authorList>
            <person name="Valero-Jimenez C.A."/>
            <person name="Tapia P."/>
            <person name="Veloso J."/>
            <person name="Silva-Moreno E."/>
            <person name="Staats M."/>
            <person name="Valdes J.H."/>
            <person name="Van Kan J.A.L."/>
        </authorList>
    </citation>
    <scope>NUCLEOTIDE SEQUENCE [LARGE SCALE GENOMIC DNA]</scope>
    <source>
        <strain evidence="5 6">MUCL435</strain>
    </source>
</reference>
<name>A0A4S8R950_9HELO</name>
<evidence type="ECO:0000256" key="1">
    <source>
        <dbReference type="SAM" id="MobiDB-lite"/>
    </source>
</evidence>
<feature type="domain" description="Metaxin glutathione S-transferase" evidence="3">
    <location>
        <begin position="327"/>
        <end position="393"/>
    </location>
</feature>
<proteinExistence type="predicted"/>
<evidence type="ECO:0008006" key="7">
    <source>
        <dbReference type="Google" id="ProtNLM"/>
    </source>
</evidence>
<dbReference type="PANTHER" id="PTHR12289:SF44">
    <property type="entry name" value="OUTER MEMBRANE PROTEIN (SAM35), PUTATIVE (AFU_ORTHOLOGUE AFUA_1G13180)-RELATED"/>
    <property type="match status" value="1"/>
</dbReference>
<keyword evidence="2" id="KW-0812">Transmembrane</keyword>
<dbReference type="PANTHER" id="PTHR12289">
    <property type="entry name" value="METAXIN RELATED"/>
    <property type="match status" value="1"/>
</dbReference>
<dbReference type="CDD" id="cd03193">
    <property type="entry name" value="GST_C_Metaxin"/>
    <property type="match status" value="1"/>
</dbReference>
<dbReference type="AlphaFoldDB" id="A0A4S8R950"/>
<dbReference type="Pfam" id="PF17172">
    <property type="entry name" value="GST_N_4"/>
    <property type="match status" value="1"/>
</dbReference>
<evidence type="ECO:0000259" key="3">
    <source>
        <dbReference type="Pfam" id="PF17171"/>
    </source>
</evidence>
<evidence type="ECO:0000313" key="6">
    <source>
        <dbReference type="Proteomes" id="UP000308671"/>
    </source>
</evidence>
<dbReference type="InterPro" id="IPR050931">
    <property type="entry name" value="Mito_Protein_Transport_Metaxin"/>
</dbReference>
<evidence type="ECO:0000313" key="5">
    <source>
        <dbReference type="EMBL" id="THV54200.1"/>
    </source>
</evidence>
<dbReference type="EMBL" id="PQXL01000032">
    <property type="protein sequence ID" value="THV54200.1"/>
    <property type="molecule type" value="Genomic_DNA"/>
</dbReference>
<organism evidence="5 6">
    <name type="scientific">Botrytis galanthina</name>
    <dbReference type="NCBI Taxonomy" id="278940"/>
    <lineage>
        <taxon>Eukaryota</taxon>
        <taxon>Fungi</taxon>
        <taxon>Dikarya</taxon>
        <taxon>Ascomycota</taxon>
        <taxon>Pezizomycotina</taxon>
        <taxon>Leotiomycetes</taxon>
        <taxon>Helotiales</taxon>
        <taxon>Sclerotiniaceae</taxon>
        <taxon>Botrytis</taxon>
    </lineage>
</organism>
<dbReference type="OrthoDB" id="198787at2759"/>
<evidence type="ECO:0000259" key="4">
    <source>
        <dbReference type="Pfam" id="PF17172"/>
    </source>
</evidence>
<keyword evidence="6" id="KW-1185">Reference proteome</keyword>
<evidence type="ECO:0000256" key="2">
    <source>
        <dbReference type="SAM" id="Phobius"/>
    </source>
</evidence>
<feature type="region of interest" description="Disordered" evidence="1">
    <location>
        <begin position="68"/>
        <end position="103"/>
    </location>
</feature>
<dbReference type="Proteomes" id="UP000308671">
    <property type="component" value="Unassembled WGS sequence"/>
</dbReference>
<keyword evidence="2" id="KW-0472">Membrane</keyword>
<dbReference type="GO" id="GO:0007005">
    <property type="term" value="P:mitochondrion organization"/>
    <property type="evidence" value="ECO:0007669"/>
    <property type="project" value="TreeGrafter"/>
</dbReference>
<protein>
    <recommendedName>
        <fullName evidence="7">Thioredoxin-like fold domain-containing protein</fullName>
    </recommendedName>
</protein>
<sequence>MSRLSRKKLEKIKQMKLVESVREEETIGRRAETTKVPSHSIVTIIVVLIRYYPGLLYLNHSRLAREAMPPSHESTSSARPKQNERKDGSATQKDTTYNQSNFTRQTNAVKDLFSIPRPVKKLFDKVPVVTYPANELPQRSPGAKGRRNDRDARLPSLYVFCREGEEENGGRPSFNPGCLKWQTFLNLAGVNHNIVSSNNHASPTGVLPFLLPGIKSNSSHDEYLPIPSNGLVKYAKEQGKKVPEPKSRKLEAYQALIDHNIRNAWLHSLYLTPSNFRAIAAPLYIDPTSSSLPVRLYTAHQLRSAAESELRKSAEIIDQEMIYREADRAWEALSLLLGEEKWFSGDAPGLFDASVFAYTWLLGDEGLGWGKGDKRLAEGVGKWRNLERHRDRVFRRCWGEGDGVLV</sequence>
<dbReference type="Pfam" id="PF17171">
    <property type="entry name" value="GST_C_6"/>
    <property type="match status" value="1"/>
</dbReference>
<accession>A0A4S8R950</accession>
<dbReference type="InterPro" id="IPR033468">
    <property type="entry name" value="Metaxin_GST"/>
</dbReference>
<gene>
    <name evidence="5" type="ORF">BGAL_0032g00280</name>
</gene>